<evidence type="ECO:0000313" key="9">
    <source>
        <dbReference type="Proteomes" id="UP000031737"/>
    </source>
</evidence>
<evidence type="ECO:0000256" key="6">
    <source>
        <dbReference type="HAMAP-Rule" id="MF_03048"/>
    </source>
</evidence>
<dbReference type="EMBL" id="AUPL01005491">
    <property type="protein sequence ID" value="ESL06828.1"/>
    <property type="molecule type" value="Genomic_DNA"/>
</dbReference>
<dbReference type="InterPro" id="IPR015221">
    <property type="entry name" value="Urm1"/>
</dbReference>
<dbReference type="SUPFAM" id="SSF54285">
    <property type="entry name" value="MoaD/ThiS"/>
    <property type="match status" value="1"/>
</dbReference>
<keyword evidence="5 6" id="KW-0833">Ubl conjugation pathway</keyword>
<dbReference type="PANTHER" id="PTHR14986">
    <property type="entry name" value="RURM1 PROTEIN"/>
    <property type="match status" value="1"/>
</dbReference>
<comment type="caution">
    <text evidence="8">The sequence shown here is derived from an EMBL/GenBank/DDBJ whole genome shotgun (WGS) entry which is preliminary data.</text>
</comment>
<name>A0A061IUM1_TRYRA</name>
<comment type="PTM">
    <text evidence="6">C-terminal thiocarboxylation occurs in 2 steps, it is first acyl-adenylated (-COAMP) via the hesA/moeB/thiF part of the MOCS3/UBA4 homolog, then thiocarboxylated (-COSH) via the rhodanese domain of the MOCS3/UBA4 homolog.</text>
</comment>
<proteinExistence type="inferred from homology"/>
<keyword evidence="3 6" id="KW-1017">Isopeptide bond</keyword>
<keyword evidence="9" id="KW-1185">Reference proteome</keyword>
<evidence type="ECO:0000256" key="1">
    <source>
        <dbReference type="ARBA" id="ARBA00004496"/>
    </source>
</evidence>
<sequence>MSFYQRITVKFAGGCELLFDKQTQLQLEGAIPHGTTINGLVQLLKANYIRERPDLFVDQSGTALRPGILVLVNLCDAEVVGGTDYVLVDGDTVEFISTLHGG</sequence>
<dbReference type="PIRSF" id="PIRSF037379">
    <property type="entry name" value="Ubiquitin-related_modifier_1"/>
    <property type="match status" value="1"/>
</dbReference>
<evidence type="ECO:0000256" key="5">
    <source>
        <dbReference type="ARBA" id="ARBA00022786"/>
    </source>
</evidence>
<evidence type="ECO:0000256" key="7">
    <source>
        <dbReference type="RuleBase" id="RU361182"/>
    </source>
</evidence>
<evidence type="ECO:0000313" key="8">
    <source>
        <dbReference type="EMBL" id="ESL06828.1"/>
    </source>
</evidence>
<dbReference type="Proteomes" id="UP000031737">
    <property type="component" value="Unassembled WGS sequence"/>
</dbReference>
<dbReference type="GO" id="GO:0005829">
    <property type="term" value="C:cytosol"/>
    <property type="evidence" value="ECO:0007669"/>
    <property type="project" value="UniProtKB-UniRule"/>
</dbReference>
<protein>
    <recommendedName>
        <fullName evidence="6">Ubiquitin-related modifier 1 homolog</fullName>
    </recommendedName>
</protein>
<dbReference type="AlphaFoldDB" id="A0A061IUM1"/>
<dbReference type="GO" id="GO:0032447">
    <property type="term" value="P:protein urmylation"/>
    <property type="evidence" value="ECO:0007669"/>
    <property type="project" value="UniProtKB-UniRule"/>
</dbReference>
<dbReference type="GO" id="GO:0034227">
    <property type="term" value="P:tRNA thio-modification"/>
    <property type="evidence" value="ECO:0007669"/>
    <property type="project" value="UniProtKB-UniRule"/>
</dbReference>
<dbReference type="CDD" id="cd01764">
    <property type="entry name" value="Ubl_Urm1"/>
    <property type="match status" value="1"/>
</dbReference>
<keyword evidence="4 6" id="KW-0819">tRNA processing</keyword>
<reference evidence="8 9" key="1">
    <citation type="submission" date="2013-07" db="EMBL/GenBank/DDBJ databases">
        <authorList>
            <person name="Stoco P.H."/>
            <person name="Wagner G."/>
            <person name="Gerber A."/>
            <person name="Zaha A."/>
            <person name="Thompson C."/>
            <person name="Bartholomeu D.C."/>
            <person name="Luckemeyer D.D."/>
            <person name="Bahia D."/>
            <person name="Loreto E."/>
            <person name="Prestes E.B."/>
            <person name="Lima F.M."/>
            <person name="Rodrigues-Luiz G."/>
            <person name="Vallejo G.A."/>
            <person name="Filho J.F."/>
            <person name="Monteiro K.M."/>
            <person name="Tyler K.M."/>
            <person name="de Almeida L.G."/>
            <person name="Ortiz M.F."/>
            <person name="Siervo M.A."/>
            <person name="de Moraes M.H."/>
            <person name="Cunha O.L."/>
            <person name="Mendonca-Neto R."/>
            <person name="Silva R."/>
            <person name="Teixeira S.M."/>
            <person name="Murta S.M."/>
            <person name="Sincero T.C."/>
            <person name="Mendes T.A."/>
            <person name="Urmenyi T.P."/>
            <person name="Silva V.G."/>
            <person name="da Rocha W.D."/>
            <person name="Andersson B."/>
            <person name="Romanha A.J."/>
            <person name="Steindel M."/>
            <person name="de Vasconcelos A.T."/>
            <person name="Grisard E.C."/>
        </authorList>
    </citation>
    <scope>NUCLEOTIDE SEQUENCE [LARGE SCALE GENOMIC DNA]</scope>
    <source>
        <strain evidence="8 9">SC58</strain>
    </source>
</reference>
<dbReference type="InterPro" id="IPR012675">
    <property type="entry name" value="Beta-grasp_dom_sf"/>
</dbReference>
<dbReference type="OrthoDB" id="10248987at2759"/>
<dbReference type="InterPro" id="IPR016155">
    <property type="entry name" value="Mopterin_synth/thiamin_S_b"/>
</dbReference>
<dbReference type="UniPathway" id="UPA00988"/>
<evidence type="ECO:0000256" key="4">
    <source>
        <dbReference type="ARBA" id="ARBA00022694"/>
    </source>
</evidence>
<keyword evidence="2 6" id="KW-0963">Cytoplasm</keyword>
<evidence type="ECO:0000256" key="2">
    <source>
        <dbReference type="ARBA" id="ARBA00022490"/>
    </source>
</evidence>
<dbReference type="Pfam" id="PF09138">
    <property type="entry name" value="Urm1"/>
    <property type="match status" value="1"/>
</dbReference>
<dbReference type="HAMAP" id="MF_03048">
    <property type="entry name" value="Urm1"/>
    <property type="match status" value="1"/>
</dbReference>
<dbReference type="Gene3D" id="3.10.20.30">
    <property type="match status" value="1"/>
</dbReference>
<dbReference type="GO" id="GO:0002098">
    <property type="term" value="P:tRNA wobble uridine modification"/>
    <property type="evidence" value="ECO:0007669"/>
    <property type="project" value="UniProtKB-UniRule"/>
</dbReference>
<accession>A0A061IUM1</accession>
<gene>
    <name evidence="8" type="ORF">TRSC58_05491</name>
</gene>
<comment type="subcellular location">
    <subcellularLocation>
        <location evidence="1 6 7">Cytoplasm</location>
    </subcellularLocation>
</comment>
<comment type="pathway">
    <text evidence="6 7">tRNA modification; 5-methoxycarbonylmethyl-2-thiouridine-tRNA biosynthesis.</text>
</comment>
<feature type="cross-link" description="Glycyl lysine isopeptide (Gly-Lys) (interchain with K-? in acceptor proteins)" evidence="6">
    <location>
        <position position="102"/>
    </location>
</feature>
<feature type="modified residue" description="1-thioglycine" evidence="6">
    <location>
        <position position="102"/>
    </location>
</feature>
<comment type="function">
    <text evidence="6">Acts as a sulfur carrier required for 2-thiolation of mcm(5)S(2)U at tRNA wobble positions of cytosolic tRNA(Lys), tRNA(Glu) and tRNA(Gln). Serves as sulfur donor in tRNA 2-thiolation reaction by being thiocarboxylated (-COSH) at its C-terminus by the MOCS3/UBA4 homolog. The sulfur is then transferred to tRNA to form 2-thiolation of mcm(5)S(2)U. Also acts as a ubiquitin-like protein (UBL) that is covalently conjugated via an isopeptide bond to lysine residues of target proteins. The thiocarboxylated form serves as substrate for conjugation and oxidative stress specifically induces the formation of UBL-protein conjugates.</text>
</comment>
<dbReference type="FunFam" id="3.10.20.30:FF:000021">
    <property type="entry name" value="Ubiquitin-related modifier 1"/>
    <property type="match status" value="1"/>
</dbReference>
<comment type="similarity">
    <text evidence="6 7">Belongs to the URM1 family.</text>
</comment>
<dbReference type="VEuPathDB" id="TriTrypDB:TRSC58_05491"/>
<organism evidence="8 9">
    <name type="scientific">Trypanosoma rangeli SC58</name>
    <dbReference type="NCBI Taxonomy" id="429131"/>
    <lineage>
        <taxon>Eukaryota</taxon>
        <taxon>Discoba</taxon>
        <taxon>Euglenozoa</taxon>
        <taxon>Kinetoplastea</taxon>
        <taxon>Metakinetoplastina</taxon>
        <taxon>Trypanosomatida</taxon>
        <taxon>Trypanosomatidae</taxon>
        <taxon>Trypanosoma</taxon>
        <taxon>Herpetosoma</taxon>
    </lineage>
</organism>
<evidence type="ECO:0000256" key="3">
    <source>
        <dbReference type="ARBA" id="ARBA00022499"/>
    </source>
</evidence>